<dbReference type="Proteomes" id="UP000053593">
    <property type="component" value="Unassembled WGS sequence"/>
</dbReference>
<feature type="non-terminal residue" evidence="1">
    <location>
        <position position="1"/>
    </location>
</feature>
<dbReference type="HOGENOM" id="CLU_1922059_0_0_1"/>
<evidence type="ECO:0000313" key="1">
    <source>
        <dbReference type="EMBL" id="KIK60590.1"/>
    </source>
</evidence>
<dbReference type="OrthoDB" id="3269001at2759"/>
<dbReference type="AlphaFoldDB" id="A0A0D0BA76"/>
<accession>A0A0D0BA76</accession>
<keyword evidence="2" id="KW-1185">Reference proteome</keyword>
<protein>
    <submittedName>
        <fullName evidence="1">Uncharacterized protein</fullName>
    </submittedName>
</protein>
<reference evidence="1 2" key="1">
    <citation type="submission" date="2014-04" db="EMBL/GenBank/DDBJ databases">
        <title>Evolutionary Origins and Diversification of the Mycorrhizal Mutualists.</title>
        <authorList>
            <consortium name="DOE Joint Genome Institute"/>
            <consortium name="Mycorrhizal Genomics Consortium"/>
            <person name="Kohler A."/>
            <person name="Kuo A."/>
            <person name="Nagy L.G."/>
            <person name="Floudas D."/>
            <person name="Copeland A."/>
            <person name="Barry K.W."/>
            <person name="Cichocki N."/>
            <person name="Veneault-Fourrey C."/>
            <person name="LaButti K."/>
            <person name="Lindquist E.A."/>
            <person name="Lipzen A."/>
            <person name="Lundell T."/>
            <person name="Morin E."/>
            <person name="Murat C."/>
            <person name="Riley R."/>
            <person name="Ohm R."/>
            <person name="Sun H."/>
            <person name="Tunlid A."/>
            <person name="Henrissat B."/>
            <person name="Grigoriev I.V."/>
            <person name="Hibbett D.S."/>
            <person name="Martin F."/>
        </authorList>
    </citation>
    <scope>NUCLEOTIDE SEQUENCE [LARGE SCALE GENOMIC DNA]</scope>
    <source>
        <strain evidence="1 2">FD-317 M1</strain>
    </source>
</reference>
<proteinExistence type="predicted"/>
<sequence>SLVLPPTVKQLKEYTIDGIVYSCYSSHPGNRGIQFYDHFNYVNCTGFIHKILQIPLQDRLQVFFFVEEHSSLSVKEEQKAPYLLYPQLKSKIVSAAASNIFYIIEPAHIITHLTTLTMPVGSFNFPYKTMII</sequence>
<dbReference type="EMBL" id="KN834774">
    <property type="protein sequence ID" value="KIK60590.1"/>
    <property type="molecule type" value="Genomic_DNA"/>
</dbReference>
<organism evidence="1 2">
    <name type="scientific">Collybiopsis luxurians FD-317 M1</name>
    <dbReference type="NCBI Taxonomy" id="944289"/>
    <lineage>
        <taxon>Eukaryota</taxon>
        <taxon>Fungi</taxon>
        <taxon>Dikarya</taxon>
        <taxon>Basidiomycota</taxon>
        <taxon>Agaricomycotina</taxon>
        <taxon>Agaricomycetes</taxon>
        <taxon>Agaricomycetidae</taxon>
        <taxon>Agaricales</taxon>
        <taxon>Marasmiineae</taxon>
        <taxon>Omphalotaceae</taxon>
        <taxon>Collybiopsis</taxon>
        <taxon>Collybiopsis luxurians</taxon>
    </lineage>
</organism>
<name>A0A0D0BA76_9AGAR</name>
<gene>
    <name evidence="1" type="ORF">GYMLUDRAFT_167508</name>
</gene>
<evidence type="ECO:0000313" key="2">
    <source>
        <dbReference type="Proteomes" id="UP000053593"/>
    </source>
</evidence>